<sequence length="153" mass="16094">MAAGAPAQAAGGYYTFTNFGSGMCAGLDPAHFFDNGARVVQQPCNGQPEQNWAPVAVGDDHHQWVNQRSGKCMDVTDGVNADGTPVQQWDCTRTNGMYWKVTGGIPAPVPTSVVSRIGGRCLDVAGGSTTAGARIQIYHCTVPNAAQAWTVRP</sequence>
<feature type="domain" description="Ricin B lectin" evidence="1">
    <location>
        <begin position="13"/>
        <end position="152"/>
    </location>
</feature>
<evidence type="ECO:0000259" key="1">
    <source>
        <dbReference type="SMART" id="SM00458"/>
    </source>
</evidence>
<dbReference type="InterPro" id="IPR035992">
    <property type="entry name" value="Ricin_B-like_lectins"/>
</dbReference>
<dbReference type="OrthoDB" id="4273937at2"/>
<dbReference type="EMBL" id="VDFC01000019">
    <property type="protein sequence ID" value="KAA0941183.1"/>
    <property type="molecule type" value="Genomic_DNA"/>
</dbReference>
<name>A0A5B0BGE0_9ACTN</name>
<evidence type="ECO:0000313" key="2">
    <source>
        <dbReference type="EMBL" id="KAA0941183.1"/>
    </source>
</evidence>
<protein>
    <recommendedName>
        <fullName evidence="1">Ricin B lectin domain-containing protein</fullName>
    </recommendedName>
</protein>
<proteinExistence type="predicted"/>
<comment type="caution">
    <text evidence="2">The sequence shown here is derived from an EMBL/GenBank/DDBJ whole genome shotgun (WGS) entry which is preliminary data.</text>
</comment>
<dbReference type="SUPFAM" id="SSF50370">
    <property type="entry name" value="Ricin B-like lectins"/>
    <property type="match status" value="1"/>
</dbReference>
<dbReference type="Pfam" id="PF14200">
    <property type="entry name" value="RicinB_lectin_2"/>
    <property type="match status" value="2"/>
</dbReference>
<gene>
    <name evidence="2" type="ORF">FGF04_06865</name>
</gene>
<dbReference type="PROSITE" id="PS50231">
    <property type="entry name" value="RICIN_B_LECTIN"/>
    <property type="match status" value="1"/>
</dbReference>
<accession>A0A5B0BGE0</accession>
<dbReference type="Proteomes" id="UP000324965">
    <property type="component" value="Unassembled WGS sequence"/>
</dbReference>
<dbReference type="InterPro" id="IPR000772">
    <property type="entry name" value="Ricin_B_lectin"/>
</dbReference>
<dbReference type="CDD" id="cd00161">
    <property type="entry name" value="beta-trefoil_Ricin-like"/>
    <property type="match status" value="1"/>
</dbReference>
<organism evidence="2 3">
    <name type="scientific">Streptomyces apricus</name>
    <dbReference type="NCBI Taxonomy" id="1828112"/>
    <lineage>
        <taxon>Bacteria</taxon>
        <taxon>Bacillati</taxon>
        <taxon>Actinomycetota</taxon>
        <taxon>Actinomycetes</taxon>
        <taxon>Kitasatosporales</taxon>
        <taxon>Streptomycetaceae</taxon>
        <taxon>Streptomyces</taxon>
    </lineage>
</organism>
<dbReference type="AlphaFoldDB" id="A0A5B0BGE0"/>
<dbReference type="Gene3D" id="2.80.10.50">
    <property type="match status" value="2"/>
</dbReference>
<keyword evidence="3" id="KW-1185">Reference proteome</keyword>
<evidence type="ECO:0000313" key="3">
    <source>
        <dbReference type="Proteomes" id="UP000324965"/>
    </source>
</evidence>
<reference evidence="2 3" key="1">
    <citation type="submission" date="2019-05" db="EMBL/GenBank/DDBJ databases">
        <authorList>
            <person name="Hariharan J."/>
            <person name="Choudoir M.J."/>
            <person name="Diebold P."/>
            <person name="Panke-Buisse K."/>
            <person name="Buckley D.H."/>
        </authorList>
    </citation>
    <scope>NUCLEOTIDE SEQUENCE [LARGE SCALE GENOMIC DNA]</scope>
    <source>
        <strain evidence="2 3">SUN51</strain>
    </source>
</reference>
<dbReference type="SMART" id="SM00458">
    <property type="entry name" value="RICIN"/>
    <property type="match status" value="1"/>
</dbReference>